<dbReference type="Pfam" id="PF00148">
    <property type="entry name" value="Oxidored_nitro"/>
    <property type="match status" value="1"/>
</dbReference>
<evidence type="ECO:0000256" key="3">
    <source>
        <dbReference type="ARBA" id="ARBA00011002"/>
    </source>
</evidence>
<dbReference type="Gene3D" id="3.40.50.1980">
    <property type="entry name" value="Nitrogenase molybdenum iron protein domain"/>
    <property type="match status" value="3"/>
</dbReference>
<name>A0ABX1TMV7_9GAMM</name>
<evidence type="ECO:0000256" key="2">
    <source>
        <dbReference type="ARBA" id="ARBA00005155"/>
    </source>
</evidence>
<accession>A0ABX1TMV7</accession>
<dbReference type="EMBL" id="SPMZ01000036">
    <property type="protein sequence ID" value="NMQ20019.1"/>
    <property type="molecule type" value="Genomic_DNA"/>
</dbReference>
<feature type="domain" description="Nitrogenase/oxidoreductase component 1" evidence="8">
    <location>
        <begin position="19"/>
        <end position="434"/>
    </location>
</feature>
<keyword evidence="5 6" id="KW-0535">Nitrogen fixation</keyword>
<dbReference type="PANTHER" id="PTHR33712">
    <property type="entry name" value="LIGHT-INDEPENDENT PROTOCHLOROPHYLLIDE REDUCTASE SUBUNIT B"/>
    <property type="match status" value="1"/>
</dbReference>
<dbReference type="NCBIfam" id="TIGR01285">
    <property type="entry name" value="nifN"/>
    <property type="match status" value="1"/>
</dbReference>
<dbReference type="CDD" id="cd01966">
    <property type="entry name" value="Nitrogenase_NifN_1"/>
    <property type="match status" value="1"/>
</dbReference>
<dbReference type="InterPro" id="IPR000318">
    <property type="entry name" value="Nase_comp1_CS"/>
</dbReference>
<evidence type="ECO:0000256" key="1">
    <source>
        <dbReference type="ARBA" id="ARBA00003171"/>
    </source>
</evidence>
<reference evidence="9 10" key="1">
    <citation type="submission" date="2019-03" db="EMBL/GenBank/DDBJ databases">
        <title>Metabolic reconstructions from genomes of highly enriched 'Candidatus Accumulibacter' and 'Candidatus Competibacter' bioreactor populations.</title>
        <authorList>
            <person name="Annavajhala M.K."/>
            <person name="Welles L."/>
            <person name="Abbas B."/>
            <person name="Sorokin D."/>
            <person name="Park H."/>
            <person name="Van Loosdrecht M."/>
            <person name="Chandran K."/>
        </authorList>
    </citation>
    <scope>NUCLEOTIDE SEQUENCE [LARGE SCALE GENOMIC DNA]</scope>
    <source>
        <strain evidence="9 10">SBR_G</strain>
    </source>
</reference>
<comment type="function">
    <text evidence="1">This protein may play a role in the biosynthesis of the prosthetic group of nitrogenase (FeMo cofactor).</text>
</comment>
<evidence type="ECO:0000256" key="5">
    <source>
        <dbReference type="ARBA" id="ARBA00023231"/>
    </source>
</evidence>
<comment type="caution">
    <text evidence="9">The sequence shown here is derived from an EMBL/GenBank/DDBJ whole genome shotgun (WGS) entry which is preliminary data.</text>
</comment>
<evidence type="ECO:0000256" key="7">
    <source>
        <dbReference type="SAM" id="MobiDB-lite"/>
    </source>
</evidence>
<feature type="region of interest" description="Disordered" evidence="7">
    <location>
        <begin position="450"/>
        <end position="475"/>
    </location>
</feature>
<comment type="pathway">
    <text evidence="2">Cofactor biosynthesis; Fe-Mo cofactor biosynthesis.</text>
</comment>
<dbReference type="PANTHER" id="PTHR33712:SF7">
    <property type="entry name" value="LIGHT-INDEPENDENT PROTOCHLOROPHYLLIDE REDUCTASE SUBUNIT B"/>
    <property type="match status" value="1"/>
</dbReference>
<gene>
    <name evidence="9" type="primary">nifN</name>
    <name evidence="9" type="ORF">E4P82_12925</name>
</gene>
<evidence type="ECO:0000313" key="9">
    <source>
        <dbReference type="EMBL" id="NMQ20019.1"/>
    </source>
</evidence>
<comment type="similarity">
    <text evidence="3 6">Belongs to the NifD/NifK/NifE/NifN family.</text>
</comment>
<keyword evidence="10" id="KW-1185">Reference proteome</keyword>
<dbReference type="SUPFAM" id="SSF53807">
    <property type="entry name" value="Helical backbone' metal receptor"/>
    <property type="match status" value="1"/>
</dbReference>
<evidence type="ECO:0000259" key="8">
    <source>
        <dbReference type="Pfam" id="PF00148"/>
    </source>
</evidence>
<dbReference type="Proteomes" id="UP000760480">
    <property type="component" value="Unassembled WGS sequence"/>
</dbReference>
<dbReference type="InterPro" id="IPR000510">
    <property type="entry name" value="Nase/OxRdtase_comp1"/>
</dbReference>
<dbReference type="PROSITE" id="PS00699">
    <property type="entry name" value="NITROGENASE_1_1"/>
    <property type="match status" value="1"/>
</dbReference>
<dbReference type="RefSeq" id="WP_169249279.1">
    <property type="nucleotide sequence ID" value="NZ_SPMZ01000036.1"/>
</dbReference>
<proteinExistence type="inferred from homology"/>
<organism evidence="9 10">
    <name type="scientific">Candidatus Competibacter phosphatis</name>
    <dbReference type="NCBI Taxonomy" id="221280"/>
    <lineage>
        <taxon>Bacteria</taxon>
        <taxon>Pseudomonadati</taxon>
        <taxon>Pseudomonadota</taxon>
        <taxon>Gammaproteobacteria</taxon>
        <taxon>Candidatus Competibacteraceae</taxon>
        <taxon>Candidatus Competibacter</taxon>
    </lineage>
</organism>
<dbReference type="InterPro" id="IPR050152">
    <property type="entry name" value="ChlB/BchB/BchZ"/>
</dbReference>
<dbReference type="Gene3D" id="6.10.250.1090">
    <property type="match status" value="1"/>
</dbReference>
<sequence length="475" mass="51346">MAEIVRRNKPLSVSPLKTSQPLGASLAILGLDRAIPLLHGAQGCAAFAKVFFVRHFREPIPLQTTALDQISSIMGADDSLLEGLSTVCEKHRPAAVGLLTTGLTETQGTDIHRVLKIFRERHPEFRAIRIVPVNTPDFSGGLESGFAAAVQAMIDHWTPSVAASGVRPGRRPRQINVLCGPSLTPGDLEALKELIESFDLHPLLLPDLSDSLDGHLAIDEFSPLTTGGTPVAAFAALGDAAATLVIGASLYPAAERLAQRTGTPLHRFDHLWGLEANDRLIMTLAGIAGCPVPARLERQRAQLQDAMLDTHFLLGQARLAIAADADLLHAACTLGVEIGAEIVAAVTSCRATVLERIPVAQVHIGDLEDVEQLAQRNEAELLLGNSHMADVAQRLALPLLRMGFPLYDQIGAYRRTWIGYRGSRQTLFDLANGLLGAHQQPVMPYHSLYSPKPDHRPEEHGHETATASMDRHGWH</sequence>
<evidence type="ECO:0000313" key="10">
    <source>
        <dbReference type="Proteomes" id="UP000760480"/>
    </source>
</evidence>
<protein>
    <recommendedName>
        <fullName evidence="4">Nitrogenase iron-molybdenum cofactor biosynthesis protein NifN</fullName>
    </recommendedName>
</protein>
<evidence type="ECO:0000256" key="6">
    <source>
        <dbReference type="RuleBase" id="RU004021"/>
    </source>
</evidence>
<evidence type="ECO:0000256" key="4">
    <source>
        <dbReference type="ARBA" id="ARBA00013282"/>
    </source>
</evidence>
<feature type="compositionally biased region" description="Basic and acidic residues" evidence="7">
    <location>
        <begin position="452"/>
        <end position="475"/>
    </location>
</feature>
<dbReference type="InterPro" id="IPR005975">
    <property type="entry name" value="Nase_Mo-Fe_CF"/>
</dbReference>